<keyword evidence="1" id="KW-0732">Signal</keyword>
<feature type="chain" id="PRO_5040320792" description="Lipoprotein" evidence="1">
    <location>
        <begin position="20"/>
        <end position="85"/>
    </location>
</feature>
<protein>
    <recommendedName>
        <fullName evidence="4">Lipoprotein</fullName>
    </recommendedName>
</protein>
<evidence type="ECO:0000313" key="3">
    <source>
        <dbReference type="Proteomes" id="UP000789704"/>
    </source>
</evidence>
<keyword evidence="3" id="KW-1185">Reference proteome</keyword>
<evidence type="ECO:0008006" key="4">
    <source>
        <dbReference type="Google" id="ProtNLM"/>
    </source>
</evidence>
<evidence type="ECO:0000256" key="1">
    <source>
        <dbReference type="SAM" id="SignalP"/>
    </source>
</evidence>
<sequence length="85" mass="9093">MRSVAILLLVLLTGCGATVHPTRTASGREGAAISCDGLLSTWKRCENAAAKTCPHGFDVIDRQEKRIYVDTGSFKGRSLVVSCKP</sequence>
<evidence type="ECO:0000313" key="2">
    <source>
        <dbReference type="EMBL" id="CAG4890278.1"/>
    </source>
</evidence>
<gene>
    <name evidence="2" type="ORF">LMG31841_01078</name>
</gene>
<name>A0A9N8RTY4_9BURK</name>
<dbReference type="Proteomes" id="UP000789704">
    <property type="component" value="Unassembled WGS sequence"/>
</dbReference>
<dbReference type="PROSITE" id="PS51257">
    <property type="entry name" value="PROKAR_LIPOPROTEIN"/>
    <property type="match status" value="1"/>
</dbReference>
<feature type="signal peptide" evidence="1">
    <location>
        <begin position="1"/>
        <end position="19"/>
    </location>
</feature>
<accession>A0A9N8RTY4</accession>
<reference evidence="2" key="1">
    <citation type="submission" date="2021-04" db="EMBL/GenBank/DDBJ databases">
        <authorList>
            <person name="Vanwijnsberghe S."/>
        </authorList>
    </citation>
    <scope>NUCLEOTIDE SEQUENCE</scope>
    <source>
        <strain evidence="2">LMG 31841</strain>
    </source>
</reference>
<proteinExistence type="predicted"/>
<organism evidence="2 3">
    <name type="scientific">Paraburkholderia saeva</name>
    <dbReference type="NCBI Taxonomy" id="2777537"/>
    <lineage>
        <taxon>Bacteria</taxon>
        <taxon>Pseudomonadati</taxon>
        <taxon>Pseudomonadota</taxon>
        <taxon>Betaproteobacteria</taxon>
        <taxon>Burkholderiales</taxon>
        <taxon>Burkholderiaceae</taxon>
        <taxon>Paraburkholderia</taxon>
    </lineage>
</organism>
<comment type="caution">
    <text evidence="2">The sequence shown here is derived from an EMBL/GenBank/DDBJ whole genome shotgun (WGS) entry which is preliminary data.</text>
</comment>
<dbReference type="AlphaFoldDB" id="A0A9N8RTY4"/>
<dbReference type="RefSeq" id="WP_228875108.1">
    <property type="nucleotide sequence ID" value="NZ_CAJQYX010000003.1"/>
</dbReference>
<dbReference type="EMBL" id="CAJQZC010000002">
    <property type="protein sequence ID" value="CAG4890278.1"/>
    <property type="molecule type" value="Genomic_DNA"/>
</dbReference>